<accession>A0A0E0M7C9</accession>
<dbReference type="Proteomes" id="UP000026962">
    <property type="component" value="Chromosome 10"/>
</dbReference>
<reference evidence="2" key="2">
    <citation type="submission" date="2018-05" db="EMBL/GenBank/DDBJ databases">
        <title>OpunRS2 (Oryza punctata Reference Sequence Version 2).</title>
        <authorList>
            <person name="Zhang J."/>
            <person name="Kudrna D."/>
            <person name="Lee S."/>
            <person name="Talag J."/>
            <person name="Welchert J."/>
            <person name="Wing R.A."/>
        </authorList>
    </citation>
    <scope>NUCLEOTIDE SEQUENCE [LARGE SCALE GENOMIC DNA]</scope>
</reference>
<keyword evidence="3" id="KW-1185">Reference proteome</keyword>
<dbReference type="HOGENOM" id="CLU_1680748_0_0_1"/>
<feature type="domain" description="F-box" evidence="1">
    <location>
        <begin position="5"/>
        <end position="52"/>
    </location>
</feature>
<dbReference type="SMART" id="SM00256">
    <property type="entry name" value="FBOX"/>
    <property type="match status" value="1"/>
</dbReference>
<evidence type="ECO:0000313" key="3">
    <source>
        <dbReference type="Proteomes" id="UP000026962"/>
    </source>
</evidence>
<proteinExistence type="predicted"/>
<dbReference type="InterPro" id="IPR036047">
    <property type="entry name" value="F-box-like_dom_sf"/>
</dbReference>
<dbReference type="InterPro" id="IPR001810">
    <property type="entry name" value="F-box_dom"/>
</dbReference>
<organism evidence="2">
    <name type="scientific">Oryza punctata</name>
    <name type="common">Red rice</name>
    <dbReference type="NCBI Taxonomy" id="4537"/>
    <lineage>
        <taxon>Eukaryota</taxon>
        <taxon>Viridiplantae</taxon>
        <taxon>Streptophyta</taxon>
        <taxon>Embryophyta</taxon>
        <taxon>Tracheophyta</taxon>
        <taxon>Spermatophyta</taxon>
        <taxon>Magnoliopsida</taxon>
        <taxon>Liliopsida</taxon>
        <taxon>Poales</taxon>
        <taxon>Poaceae</taxon>
        <taxon>BOP clade</taxon>
        <taxon>Oryzoideae</taxon>
        <taxon>Oryzeae</taxon>
        <taxon>Oryzinae</taxon>
        <taxon>Oryza</taxon>
    </lineage>
</organism>
<dbReference type="Pfam" id="PF00646">
    <property type="entry name" value="F-box"/>
    <property type="match status" value="1"/>
</dbReference>
<dbReference type="PROSITE" id="PS50181">
    <property type="entry name" value="FBOX"/>
    <property type="match status" value="1"/>
</dbReference>
<dbReference type="AlphaFoldDB" id="A0A0E0M7C9"/>
<dbReference type="SUPFAM" id="SSF81383">
    <property type="entry name" value="F-box domain"/>
    <property type="match status" value="1"/>
</dbReference>
<evidence type="ECO:0000313" key="2">
    <source>
        <dbReference type="EnsemblPlants" id="OPUNC10G07710.1"/>
    </source>
</evidence>
<dbReference type="Gramene" id="OPUNC10G07710.1">
    <property type="protein sequence ID" value="OPUNC10G07710.1"/>
    <property type="gene ID" value="OPUNC10G07710"/>
</dbReference>
<protein>
    <recommendedName>
        <fullName evidence="1">F-box domain-containing protein</fullName>
    </recommendedName>
</protein>
<name>A0A0E0M7C9_ORYPU</name>
<dbReference type="PANTHER" id="PTHR31111:SF136">
    <property type="entry name" value="F-BOX ASSOCIATED DOMAIN-CONTAINING PROTEIN"/>
    <property type="match status" value="1"/>
</dbReference>
<sequence length="157" mass="17814">MEPGAALHAYLPDDLVADILTRLPARSVCRFHVVCKSWRALATERQLVLAHTARDRAATVPMNHHHREGKVIFQIIKAGDSQWREIAVEGLAAVSDTISKIDFHKQEKFRSMVALQCATTWVRGLSVLSEKLCSIAIPESLITELWVLENYHEHHTW</sequence>
<dbReference type="CDD" id="cd22157">
    <property type="entry name" value="F-box_AtFBW1-like"/>
    <property type="match status" value="1"/>
</dbReference>
<dbReference type="EnsemblPlants" id="OPUNC10G07710.1">
    <property type="protein sequence ID" value="OPUNC10G07710.1"/>
    <property type="gene ID" value="OPUNC10G07710"/>
</dbReference>
<dbReference type="Gene3D" id="1.20.1280.50">
    <property type="match status" value="1"/>
</dbReference>
<dbReference type="PANTHER" id="PTHR31111">
    <property type="entry name" value="BNAA05G37150D PROTEIN-RELATED"/>
    <property type="match status" value="1"/>
</dbReference>
<dbReference type="STRING" id="4537.A0A0E0M7C9"/>
<evidence type="ECO:0000259" key="1">
    <source>
        <dbReference type="PROSITE" id="PS50181"/>
    </source>
</evidence>
<reference evidence="2" key="1">
    <citation type="submission" date="2015-04" db="UniProtKB">
        <authorList>
            <consortium name="EnsemblPlants"/>
        </authorList>
    </citation>
    <scope>IDENTIFICATION</scope>
</reference>